<dbReference type="GO" id="GO:0000978">
    <property type="term" value="F:RNA polymerase II cis-regulatory region sequence-specific DNA binding"/>
    <property type="evidence" value="ECO:0007669"/>
    <property type="project" value="TreeGrafter"/>
</dbReference>
<evidence type="ECO:0000313" key="9">
    <source>
        <dbReference type="Proteomes" id="UP000799777"/>
    </source>
</evidence>
<dbReference type="Gene3D" id="3.30.160.60">
    <property type="entry name" value="Classic Zinc Finger"/>
    <property type="match status" value="2"/>
</dbReference>
<evidence type="ECO:0000259" key="7">
    <source>
        <dbReference type="PROSITE" id="PS50157"/>
    </source>
</evidence>
<keyword evidence="4" id="KW-0862">Zinc</keyword>
<evidence type="ECO:0000256" key="2">
    <source>
        <dbReference type="ARBA" id="ARBA00022737"/>
    </source>
</evidence>
<dbReference type="PROSITE" id="PS00028">
    <property type="entry name" value="ZINC_FINGER_C2H2_1"/>
    <property type="match status" value="2"/>
</dbReference>
<name>A0A9P4H4H1_9PLEO</name>
<gene>
    <name evidence="8" type="ORF">EK21DRAFT_114246</name>
</gene>
<evidence type="ECO:0000256" key="6">
    <source>
        <dbReference type="SAM" id="MobiDB-lite"/>
    </source>
</evidence>
<dbReference type="InterPro" id="IPR036236">
    <property type="entry name" value="Znf_C2H2_sf"/>
</dbReference>
<dbReference type="AlphaFoldDB" id="A0A9P4H4H1"/>
<dbReference type="Proteomes" id="UP000799777">
    <property type="component" value="Unassembled WGS sequence"/>
</dbReference>
<sequence length="253" mass="27296">MEPPMVVSLFDVEIKLNIEFRKVLGSRYHAQDQMTDVETATPPPSLGHYAAGLDEDYVPSPPAEDNFNIPATPTPEISAAPGPTPFTPSTPNTPSGTDSPPSAVSIDGTGTASDNSSSPASHSSPTLTFASTTPSSSSASHTPPSSSSSPLPSSPTLFPYACSTCDLAFRTSGQLIKHRHRKHERRFLCLEPACIAAFHLKKDLERHVTSKHDDMVRTECVLIGCGKTFTRKDNMLRHMRKDHGMGEGRRVGR</sequence>
<feature type="compositionally biased region" description="Low complexity" evidence="6">
    <location>
        <begin position="113"/>
        <end position="153"/>
    </location>
</feature>
<comment type="caution">
    <text evidence="8">The sequence shown here is derived from an EMBL/GenBank/DDBJ whole genome shotgun (WGS) entry which is preliminary data.</text>
</comment>
<evidence type="ECO:0000256" key="3">
    <source>
        <dbReference type="ARBA" id="ARBA00022771"/>
    </source>
</evidence>
<evidence type="ECO:0000256" key="5">
    <source>
        <dbReference type="PROSITE-ProRule" id="PRU00042"/>
    </source>
</evidence>
<dbReference type="PANTHER" id="PTHR14003:SF20">
    <property type="entry name" value="FINGER DOMAIN PROTEIN, PUTATIVE (AFU_ORTHOLOGUE AFUA_4G10380)-RELATED"/>
    <property type="match status" value="1"/>
</dbReference>
<keyword evidence="3 5" id="KW-0863">Zinc-finger</keyword>
<dbReference type="Pfam" id="PF00096">
    <property type="entry name" value="zf-C2H2"/>
    <property type="match status" value="2"/>
</dbReference>
<proteinExistence type="predicted"/>
<feature type="region of interest" description="Disordered" evidence="6">
    <location>
        <begin position="34"/>
        <end position="153"/>
    </location>
</feature>
<feature type="domain" description="C2H2-type" evidence="7">
    <location>
        <begin position="218"/>
        <end position="243"/>
    </location>
</feature>
<keyword evidence="9" id="KW-1185">Reference proteome</keyword>
<dbReference type="OrthoDB" id="3798762at2759"/>
<organism evidence="8 9">
    <name type="scientific">Setomelanomma holmii</name>
    <dbReference type="NCBI Taxonomy" id="210430"/>
    <lineage>
        <taxon>Eukaryota</taxon>
        <taxon>Fungi</taxon>
        <taxon>Dikarya</taxon>
        <taxon>Ascomycota</taxon>
        <taxon>Pezizomycotina</taxon>
        <taxon>Dothideomycetes</taxon>
        <taxon>Pleosporomycetidae</taxon>
        <taxon>Pleosporales</taxon>
        <taxon>Pleosporineae</taxon>
        <taxon>Phaeosphaeriaceae</taxon>
        <taxon>Setomelanomma</taxon>
    </lineage>
</organism>
<dbReference type="GO" id="GO:0000981">
    <property type="term" value="F:DNA-binding transcription factor activity, RNA polymerase II-specific"/>
    <property type="evidence" value="ECO:0007669"/>
    <property type="project" value="TreeGrafter"/>
</dbReference>
<keyword evidence="2" id="KW-0677">Repeat</keyword>
<dbReference type="GO" id="GO:0005667">
    <property type="term" value="C:transcription regulator complex"/>
    <property type="evidence" value="ECO:0007669"/>
    <property type="project" value="TreeGrafter"/>
</dbReference>
<dbReference type="SMART" id="SM00355">
    <property type="entry name" value="ZnF_C2H2"/>
    <property type="match status" value="3"/>
</dbReference>
<dbReference type="InterPro" id="IPR013087">
    <property type="entry name" value="Znf_C2H2_type"/>
</dbReference>
<evidence type="ECO:0000256" key="4">
    <source>
        <dbReference type="ARBA" id="ARBA00022833"/>
    </source>
</evidence>
<dbReference type="PROSITE" id="PS50157">
    <property type="entry name" value="ZINC_FINGER_C2H2_2"/>
    <property type="match status" value="2"/>
</dbReference>
<accession>A0A9P4H4H1</accession>
<evidence type="ECO:0000256" key="1">
    <source>
        <dbReference type="ARBA" id="ARBA00022723"/>
    </source>
</evidence>
<feature type="compositionally biased region" description="Low complexity" evidence="6">
    <location>
        <begin position="89"/>
        <end position="102"/>
    </location>
</feature>
<feature type="domain" description="C2H2-type" evidence="7">
    <location>
        <begin position="160"/>
        <end position="183"/>
    </location>
</feature>
<protein>
    <recommendedName>
        <fullName evidence="7">C2H2-type domain-containing protein</fullName>
    </recommendedName>
</protein>
<dbReference type="GO" id="GO:0000785">
    <property type="term" value="C:chromatin"/>
    <property type="evidence" value="ECO:0007669"/>
    <property type="project" value="TreeGrafter"/>
</dbReference>
<evidence type="ECO:0000313" key="8">
    <source>
        <dbReference type="EMBL" id="KAF2028043.1"/>
    </source>
</evidence>
<dbReference type="GO" id="GO:0008270">
    <property type="term" value="F:zinc ion binding"/>
    <property type="evidence" value="ECO:0007669"/>
    <property type="project" value="UniProtKB-KW"/>
</dbReference>
<dbReference type="EMBL" id="ML978218">
    <property type="protein sequence ID" value="KAF2028043.1"/>
    <property type="molecule type" value="Genomic_DNA"/>
</dbReference>
<reference evidence="8" key="1">
    <citation type="journal article" date="2020" name="Stud. Mycol.">
        <title>101 Dothideomycetes genomes: a test case for predicting lifestyles and emergence of pathogens.</title>
        <authorList>
            <person name="Haridas S."/>
            <person name="Albert R."/>
            <person name="Binder M."/>
            <person name="Bloem J."/>
            <person name="Labutti K."/>
            <person name="Salamov A."/>
            <person name="Andreopoulos B."/>
            <person name="Baker S."/>
            <person name="Barry K."/>
            <person name="Bills G."/>
            <person name="Bluhm B."/>
            <person name="Cannon C."/>
            <person name="Castanera R."/>
            <person name="Culley D."/>
            <person name="Daum C."/>
            <person name="Ezra D."/>
            <person name="Gonzalez J."/>
            <person name="Henrissat B."/>
            <person name="Kuo A."/>
            <person name="Liang C."/>
            <person name="Lipzen A."/>
            <person name="Lutzoni F."/>
            <person name="Magnuson J."/>
            <person name="Mondo S."/>
            <person name="Nolan M."/>
            <person name="Ohm R."/>
            <person name="Pangilinan J."/>
            <person name="Park H.-J."/>
            <person name="Ramirez L."/>
            <person name="Alfaro M."/>
            <person name="Sun H."/>
            <person name="Tritt A."/>
            <person name="Yoshinaga Y."/>
            <person name="Zwiers L.-H."/>
            <person name="Turgeon B."/>
            <person name="Goodwin S."/>
            <person name="Spatafora J."/>
            <person name="Crous P."/>
            <person name="Grigoriev I."/>
        </authorList>
    </citation>
    <scope>NUCLEOTIDE SEQUENCE</scope>
    <source>
        <strain evidence="8">CBS 110217</strain>
    </source>
</reference>
<keyword evidence="1" id="KW-0479">Metal-binding</keyword>
<dbReference type="PANTHER" id="PTHR14003">
    <property type="entry name" value="TRANSCRIPTIONAL REPRESSOR PROTEIN YY"/>
    <property type="match status" value="1"/>
</dbReference>
<dbReference type="SUPFAM" id="SSF57667">
    <property type="entry name" value="beta-beta-alpha zinc fingers"/>
    <property type="match status" value="2"/>
</dbReference>